<dbReference type="InterPro" id="IPR011990">
    <property type="entry name" value="TPR-like_helical_dom_sf"/>
</dbReference>
<sequence>MLILLVMLTACTPQEPVPQMRSVMPTVYDVDQVDDPLATGHLLMRAGQYELALRAFTRAYASGQTGPSGQIEAALGTVNARLGRLRAAKRFLEIAVDKAPASVEAWNNLGVVALSMQDLATARNAFQTAFALSSGSNEVARANLARIEELQGDVVPVSDTAHTDLTLVRQGSGRYLLGEGEAE</sequence>
<keyword evidence="1" id="KW-0802">TPR repeat</keyword>
<organism evidence="2 3">
    <name type="scientific">Pontivivens nitratireducens</name>
    <dbReference type="NCBI Taxonomy" id="2758038"/>
    <lineage>
        <taxon>Bacteria</taxon>
        <taxon>Pseudomonadati</taxon>
        <taxon>Pseudomonadota</taxon>
        <taxon>Alphaproteobacteria</taxon>
        <taxon>Rhodobacterales</taxon>
        <taxon>Paracoccaceae</taxon>
        <taxon>Pontivivens</taxon>
    </lineage>
</organism>
<evidence type="ECO:0000313" key="2">
    <source>
        <dbReference type="EMBL" id="QIK40047.1"/>
    </source>
</evidence>
<evidence type="ECO:0000256" key="1">
    <source>
        <dbReference type="PROSITE-ProRule" id="PRU00339"/>
    </source>
</evidence>
<dbReference type="Proteomes" id="UP000500791">
    <property type="component" value="Chromosome"/>
</dbReference>
<dbReference type="InterPro" id="IPR019734">
    <property type="entry name" value="TPR_rpt"/>
</dbReference>
<dbReference type="SUPFAM" id="SSF48452">
    <property type="entry name" value="TPR-like"/>
    <property type="match status" value="1"/>
</dbReference>
<dbReference type="AlphaFoldDB" id="A0A6G7VJS3"/>
<name>A0A6G7VJS3_9RHOB</name>
<protein>
    <submittedName>
        <fullName evidence="2">Tetratricopeptide repeat protein</fullName>
    </submittedName>
</protein>
<dbReference type="Gene3D" id="1.25.40.10">
    <property type="entry name" value="Tetratricopeptide repeat domain"/>
    <property type="match status" value="1"/>
</dbReference>
<gene>
    <name evidence="2" type="ORF">G8E03_04285</name>
</gene>
<dbReference type="InterPro" id="IPR028796">
    <property type="entry name" value="BBS8"/>
</dbReference>
<dbReference type="EMBL" id="CP049811">
    <property type="protein sequence ID" value="QIK40047.1"/>
    <property type="molecule type" value="Genomic_DNA"/>
</dbReference>
<dbReference type="KEGG" id="mon:G8E03_04285"/>
<dbReference type="Pfam" id="PF13432">
    <property type="entry name" value="TPR_16"/>
    <property type="match status" value="1"/>
</dbReference>
<dbReference type="PANTHER" id="PTHR44177:SF1">
    <property type="entry name" value="TETRATRICOPEPTIDE REPEAT PROTEIN 8"/>
    <property type="match status" value="1"/>
</dbReference>
<dbReference type="SMART" id="SM00028">
    <property type="entry name" value="TPR"/>
    <property type="match status" value="2"/>
</dbReference>
<reference evidence="2 3" key="1">
    <citation type="submission" date="2020-03" db="EMBL/GenBank/DDBJ databases">
        <title>Complete genome sequence of Monaibacterium sp. ALG8 with diverse plasmids.</title>
        <authorList>
            <person name="Sun C."/>
        </authorList>
    </citation>
    <scope>NUCLEOTIDE SEQUENCE [LARGE SCALE GENOMIC DNA]</scope>
    <source>
        <strain evidence="2 3">ALG8</strain>
    </source>
</reference>
<dbReference type="PANTHER" id="PTHR44177">
    <property type="entry name" value="TETRATRICOPEPTIDE REPEAT PROTEIN 8"/>
    <property type="match status" value="1"/>
</dbReference>
<dbReference type="PROSITE" id="PS50005">
    <property type="entry name" value="TPR"/>
    <property type="match status" value="1"/>
</dbReference>
<evidence type="ECO:0000313" key="3">
    <source>
        <dbReference type="Proteomes" id="UP000500791"/>
    </source>
</evidence>
<proteinExistence type="predicted"/>
<accession>A0A6G7VJS3</accession>
<feature type="repeat" description="TPR" evidence="1">
    <location>
        <begin position="103"/>
        <end position="136"/>
    </location>
</feature>
<keyword evidence="3" id="KW-1185">Reference proteome</keyword>